<dbReference type="Pfam" id="PF03845">
    <property type="entry name" value="Spore_permease"/>
    <property type="match status" value="1"/>
</dbReference>
<keyword evidence="7 8" id="KW-0472">Membrane</keyword>
<feature type="transmembrane region" description="Helical" evidence="8">
    <location>
        <begin position="77"/>
        <end position="95"/>
    </location>
</feature>
<dbReference type="PANTHER" id="PTHR34975:SF2">
    <property type="entry name" value="SPORE GERMINATION PROTEIN A2"/>
    <property type="match status" value="1"/>
</dbReference>
<comment type="caution">
    <text evidence="9">The sequence shown here is derived from an EMBL/GenBank/DDBJ whole genome shotgun (WGS) entry which is preliminary data.</text>
</comment>
<sequence length="372" mass="41537">MEKAKIDAVQLFVLIVLFELGSAMLIPLAIDADENAWLAILLGMAFGFFLFLIYHALYKYYPDMLPTQYMQKILGKYIGWALGFAYSIYFMYASARVLRDFGEMLLSVAYRETPLFIVNLLLMFLIMYTVYQGIEVLARTGEILFSLLYLFAITGFILIVASGLIDITHLKPVLEEGILPVLKVVVTETIYVPFGEMIVFTMIFPYLNNPKVARKIGISAIALSGINLTIVMAVNITVLGVDLTKRSQFPLLTTIQSIQIANFLERLDVFFVLALIMTIFIKITLYFYAGVIGMGNLFKVEKVNQLVYPLGLVVLLISVSIASSISEHIKEGLKVVPILLHLPFQIIIPLILLGIAFLKSKKKSKGSSASDA</sequence>
<keyword evidence="6 8" id="KW-1133">Transmembrane helix</keyword>
<gene>
    <name evidence="9" type="ORF">FCL54_11280</name>
</gene>
<evidence type="ECO:0000256" key="6">
    <source>
        <dbReference type="ARBA" id="ARBA00022989"/>
    </source>
</evidence>
<dbReference type="RefSeq" id="WP_138126459.1">
    <property type="nucleotide sequence ID" value="NZ_SWLG01000007.1"/>
</dbReference>
<evidence type="ECO:0000256" key="5">
    <source>
        <dbReference type="ARBA" id="ARBA00022692"/>
    </source>
</evidence>
<organism evidence="9 10">
    <name type="scientific">Exobacillus caeni</name>
    <dbReference type="NCBI Taxonomy" id="2574798"/>
    <lineage>
        <taxon>Bacteria</taxon>
        <taxon>Bacillati</taxon>
        <taxon>Bacillota</taxon>
        <taxon>Bacilli</taxon>
        <taxon>Bacillales</taxon>
        <taxon>Guptibacillaceae</taxon>
        <taxon>Exobacillus</taxon>
    </lineage>
</organism>
<dbReference type="PANTHER" id="PTHR34975">
    <property type="entry name" value="SPORE GERMINATION PROTEIN A2"/>
    <property type="match status" value="1"/>
</dbReference>
<evidence type="ECO:0000256" key="7">
    <source>
        <dbReference type="ARBA" id="ARBA00023136"/>
    </source>
</evidence>
<proteinExistence type="inferred from homology"/>
<evidence type="ECO:0000256" key="2">
    <source>
        <dbReference type="ARBA" id="ARBA00007998"/>
    </source>
</evidence>
<evidence type="ECO:0000256" key="1">
    <source>
        <dbReference type="ARBA" id="ARBA00004141"/>
    </source>
</evidence>
<protein>
    <submittedName>
        <fullName evidence="9">Spore gernimation protein KB</fullName>
    </submittedName>
</protein>
<comment type="subcellular location">
    <subcellularLocation>
        <location evidence="1">Membrane</location>
        <topology evidence="1">Multi-pass membrane protein</topology>
    </subcellularLocation>
</comment>
<feature type="transmembrane region" description="Helical" evidence="8">
    <location>
        <begin position="338"/>
        <end position="358"/>
    </location>
</feature>
<feature type="transmembrane region" description="Helical" evidence="8">
    <location>
        <begin position="190"/>
        <end position="208"/>
    </location>
</feature>
<dbReference type="AlphaFoldDB" id="A0A5R9F8D1"/>
<feature type="transmembrane region" description="Helical" evidence="8">
    <location>
        <begin position="306"/>
        <end position="326"/>
    </location>
</feature>
<keyword evidence="4" id="KW-0309">Germination</keyword>
<dbReference type="InterPro" id="IPR004761">
    <property type="entry name" value="Spore_GerAB"/>
</dbReference>
<keyword evidence="10" id="KW-1185">Reference proteome</keyword>
<evidence type="ECO:0000313" key="10">
    <source>
        <dbReference type="Proteomes" id="UP000308230"/>
    </source>
</evidence>
<dbReference type="EMBL" id="SWLG01000007">
    <property type="protein sequence ID" value="TLS37103.1"/>
    <property type="molecule type" value="Genomic_DNA"/>
</dbReference>
<dbReference type="Proteomes" id="UP000308230">
    <property type="component" value="Unassembled WGS sequence"/>
</dbReference>
<evidence type="ECO:0000256" key="8">
    <source>
        <dbReference type="SAM" id="Phobius"/>
    </source>
</evidence>
<dbReference type="GO" id="GO:0016020">
    <property type="term" value="C:membrane"/>
    <property type="evidence" value="ECO:0007669"/>
    <property type="project" value="UniProtKB-SubCell"/>
</dbReference>
<dbReference type="GO" id="GO:0009847">
    <property type="term" value="P:spore germination"/>
    <property type="evidence" value="ECO:0007669"/>
    <property type="project" value="InterPro"/>
</dbReference>
<feature type="transmembrane region" description="Helical" evidence="8">
    <location>
        <begin position="269"/>
        <end position="294"/>
    </location>
</feature>
<dbReference type="NCBIfam" id="TIGR00912">
    <property type="entry name" value="2A0309"/>
    <property type="match status" value="1"/>
</dbReference>
<comment type="similarity">
    <text evidence="2">Belongs to the amino acid-polyamine-organocation (APC) superfamily. Spore germination protein (SGP) (TC 2.A.3.9) family.</text>
</comment>
<reference evidence="9 10" key="1">
    <citation type="submission" date="2019-04" db="EMBL/GenBank/DDBJ databases">
        <title>Bacillus caeni sp. nov., a bacterium isolated from mangrove sediment.</title>
        <authorList>
            <person name="Huang H."/>
            <person name="Mo K."/>
            <person name="Hu Y."/>
        </authorList>
    </citation>
    <scope>NUCLEOTIDE SEQUENCE [LARGE SCALE GENOMIC DNA]</scope>
    <source>
        <strain evidence="9 10">HB172195</strain>
    </source>
</reference>
<keyword evidence="3" id="KW-0813">Transport</keyword>
<feature type="transmembrane region" description="Helical" evidence="8">
    <location>
        <begin position="12"/>
        <end position="30"/>
    </location>
</feature>
<feature type="transmembrane region" description="Helical" evidence="8">
    <location>
        <begin position="143"/>
        <end position="165"/>
    </location>
</feature>
<feature type="transmembrane region" description="Helical" evidence="8">
    <location>
        <begin position="115"/>
        <end position="131"/>
    </location>
</feature>
<name>A0A5R9F8D1_9BACL</name>
<feature type="transmembrane region" description="Helical" evidence="8">
    <location>
        <begin position="36"/>
        <end position="57"/>
    </location>
</feature>
<evidence type="ECO:0000256" key="3">
    <source>
        <dbReference type="ARBA" id="ARBA00022448"/>
    </source>
</evidence>
<accession>A0A5R9F8D1</accession>
<evidence type="ECO:0000313" key="9">
    <source>
        <dbReference type="EMBL" id="TLS37103.1"/>
    </source>
</evidence>
<evidence type="ECO:0000256" key="4">
    <source>
        <dbReference type="ARBA" id="ARBA00022544"/>
    </source>
</evidence>
<feature type="transmembrane region" description="Helical" evidence="8">
    <location>
        <begin position="220"/>
        <end position="241"/>
    </location>
</feature>
<dbReference type="OrthoDB" id="1891864at2"/>
<keyword evidence="5 8" id="KW-0812">Transmembrane</keyword>